<name>A0A2C5XAG9_9HYPO</name>
<evidence type="ECO:0000259" key="2">
    <source>
        <dbReference type="PROSITE" id="PS50181"/>
    </source>
</evidence>
<accession>A0A2C5XAG9</accession>
<dbReference type="SMART" id="SM00726">
    <property type="entry name" value="UIM"/>
    <property type="match status" value="2"/>
</dbReference>
<dbReference type="OrthoDB" id="2095648at2759"/>
<dbReference type="GO" id="GO:0005829">
    <property type="term" value="C:cytosol"/>
    <property type="evidence" value="ECO:0007669"/>
    <property type="project" value="TreeGrafter"/>
</dbReference>
<dbReference type="GO" id="GO:0005634">
    <property type="term" value="C:nucleus"/>
    <property type="evidence" value="ECO:0007669"/>
    <property type="project" value="TreeGrafter"/>
</dbReference>
<feature type="compositionally biased region" description="Polar residues" evidence="1">
    <location>
        <begin position="978"/>
        <end position="989"/>
    </location>
</feature>
<dbReference type="PANTHER" id="PTHR10223">
    <property type="entry name" value="26S PROTEASOME NON-ATPASE REGULATORY SUBUNIT 4"/>
    <property type="match status" value="1"/>
</dbReference>
<comment type="caution">
    <text evidence="3">The sequence shown here is derived from an EMBL/GenBank/DDBJ whole genome shotgun (WGS) entry which is preliminary data.</text>
</comment>
<reference evidence="3 4" key="1">
    <citation type="submission" date="2017-06" db="EMBL/GenBank/DDBJ databases">
        <title>Ant-infecting Ophiocordyceps genomes reveal a high diversity of potential behavioral manipulation genes and a possible major role for enterotoxins.</title>
        <authorList>
            <person name="De Bekker C."/>
            <person name="Evans H.C."/>
            <person name="Brachmann A."/>
            <person name="Hughes D.P."/>
        </authorList>
    </citation>
    <scope>NUCLEOTIDE SEQUENCE [LARGE SCALE GENOMIC DNA]</scope>
    <source>
        <strain evidence="3 4">Map64</strain>
    </source>
</reference>
<feature type="compositionally biased region" description="Basic and acidic residues" evidence="1">
    <location>
        <begin position="1074"/>
        <end position="1083"/>
    </location>
</feature>
<dbReference type="InterPro" id="IPR036047">
    <property type="entry name" value="F-box-like_dom_sf"/>
</dbReference>
<evidence type="ECO:0000313" key="4">
    <source>
        <dbReference type="Proteomes" id="UP000226192"/>
    </source>
</evidence>
<dbReference type="Pfam" id="PF12937">
    <property type="entry name" value="F-box-like"/>
    <property type="match status" value="1"/>
</dbReference>
<feature type="compositionally biased region" description="Polar residues" evidence="1">
    <location>
        <begin position="996"/>
        <end position="1010"/>
    </location>
</feature>
<dbReference type="PANTHER" id="PTHR10223:SF2">
    <property type="entry name" value="F-BOX AND WD DOMAIN PROTEIN (AFU_ORTHOLOGUE AFUA_6G11400)"/>
    <property type="match status" value="1"/>
</dbReference>
<dbReference type="InterPro" id="IPR027040">
    <property type="entry name" value="PSMD4"/>
</dbReference>
<feature type="region of interest" description="Disordered" evidence="1">
    <location>
        <begin position="1055"/>
        <end position="1083"/>
    </location>
</feature>
<dbReference type="EMBL" id="NJET01000028">
    <property type="protein sequence ID" value="PHH64589.1"/>
    <property type="molecule type" value="Genomic_DNA"/>
</dbReference>
<dbReference type="SUPFAM" id="SSF81383">
    <property type="entry name" value="F-box domain"/>
    <property type="match status" value="1"/>
</dbReference>
<proteinExistence type="predicted"/>
<dbReference type="CDD" id="cd09917">
    <property type="entry name" value="F-box_SF"/>
    <property type="match status" value="1"/>
</dbReference>
<protein>
    <recommendedName>
        <fullName evidence="2">F-box domain-containing protein</fullName>
    </recommendedName>
</protein>
<evidence type="ECO:0000256" key="1">
    <source>
        <dbReference type="SAM" id="MobiDB-lite"/>
    </source>
</evidence>
<evidence type="ECO:0000313" key="3">
    <source>
        <dbReference type="EMBL" id="PHH64589.1"/>
    </source>
</evidence>
<feature type="region of interest" description="Disordered" evidence="1">
    <location>
        <begin position="978"/>
        <end position="1016"/>
    </location>
</feature>
<sequence>MQQEPTETPKRLQSSTQPKVSSFYQNGSADSSDAAGWQCLASNAGVSVSDTPEVTQVNRVAAGQRIIDYENAICGASPNTVPDLKATKNHGSSAGSTKLADLPNEILTDIISFTHPDSYGSLALVSKRFHFLVNTSHAWHMAFLRYFPAQTVVPDLAQDSASEVRYFGRLTLEATWRSEYLLRTRLMKSLGRGRPGRYKSTGIRSSPLQKKNAVLTYNSRLPWRISNLHAIYSHGRLPLRAMHGVADLGVANMSDPHNAKVENWDNGDEFVDIELAQLAASGANYGLSDGPTSTPSTMDVSQPFGFVLGQGSPGSGAYFRPADKMRGRLLASDNVPVGAYPDMPKIPRDKEAICSVWISKSVTPLTTAQSMCGIMTGSTLGVVTAYHLGSESEGLGYDNGDMTARWALSPGVPIISIKLDDSYSAKRSSASRLLAVALNALGEVFYLTQPLLLPCPSGIDTTARAWKTGRSVCWRLIDSTRRSTSHIVPRLDAELEVPWPLDPLKLVAHARETERLMELGSAYFRSAYSGWDMRRRLEVDFAADDDKGAGEVILVMDCGVSNGQRPAVRRYTRAVAATQPHSSKSGASPLMPKTRMASLFAPIEAQAGGNCAPEQSSQLPRNLDNWRCSSLQLMSHDDCTISACALECSCYSLLTMAEDPLCAAASGTATATPSSCTETERRDSAIPGHRARFIAVGTNSGVILVWNCRDGNSHVIHPVRIIQTESSSISCLAVSALYLVHGGSDGLVQIWDHLASSEEAVRTINSKSDNRVPRHVAMNPALRNVNFSSVDTMSLDPDPTVMRGVLTFGTLLRYWNYGPATPSASHKRRHRSSLFHGHGENRRLGRAVSGYIAAEQAEMRRENERQARDKARLRQRFGVGLSVDLTEEETLLYAEMMSQESFLIESQRRASDCATRAASDEALSRISGSMEMATTPEPSDANPSHWRHLQSNDENEFEQQVQQAIRLSLLEAANQANHLNQPRQPSSSGLAELESLDTSSDPSYSATGSHASPAGSLGHWSLDDGLDYRTPLGAAPQDDDLALALRLSLQDEQQHDLSAQQLSANDFPPLQSAKHKDGHLSRR</sequence>
<dbReference type="STRING" id="1399860.A0A2C5XAG9"/>
<feature type="region of interest" description="Disordered" evidence="1">
    <location>
        <begin position="932"/>
        <end position="958"/>
    </location>
</feature>
<dbReference type="SUPFAM" id="SSF50978">
    <property type="entry name" value="WD40 repeat-like"/>
    <property type="match status" value="1"/>
</dbReference>
<dbReference type="GO" id="GO:0043161">
    <property type="term" value="P:proteasome-mediated ubiquitin-dependent protein catabolic process"/>
    <property type="evidence" value="ECO:0007669"/>
    <property type="project" value="TreeGrafter"/>
</dbReference>
<organism evidence="3 4">
    <name type="scientific">Ophiocordyceps australis</name>
    <dbReference type="NCBI Taxonomy" id="1399860"/>
    <lineage>
        <taxon>Eukaryota</taxon>
        <taxon>Fungi</taxon>
        <taxon>Dikarya</taxon>
        <taxon>Ascomycota</taxon>
        <taxon>Pezizomycotina</taxon>
        <taxon>Sordariomycetes</taxon>
        <taxon>Hypocreomycetidae</taxon>
        <taxon>Hypocreales</taxon>
        <taxon>Ophiocordycipitaceae</taxon>
        <taxon>Ophiocordyceps</taxon>
    </lineage>
</organism>
<dbReference type="GO" id="GO:0031593">
    <property type="term" value="F:polyubiquitin modification-dependent protein binding"/>
    <property type="evidence" value="ECO:0007669"/>
    <property type="project" value="TreeGrafter"/>
</dbReference>
<dbReference type="PROSITE" id="PS50181">
    <property type="entry name" value="FBOX"/>
    <property type="match status" value="1"/>
</dbReference>
<dbReference type="InterPro" id="IPR003903">
    <property type="entry name" value="UIM_dom"/>
</dbReference>
<dbReference type="GO" id="GO:0008540">
    <property type="term" value="C:proteasome regulatory particle, base subcomplex"/>
    <property type="evidence" value="ECO:0007669"/>
    <property type="project" value="TreeGrafter"/>
</dbReference>
<keyword evidence="4" id="KW-1185">Reference proteome</keyword>
<dbReference type="AlphaFoldDB" id="A0A2C5XAG9"/>
<dbReference type="InterPro" id="IPR015943">
    <property type="entry name" value="WD40/YVTN_repeat-like_dom_sf"/>
</dbReference>
<gene>
    <name evidence="3" type="ORF">CDD81_4200</name>
</gene>
<dbReference type="Proteomes" id="UP000226192">
    <property type="component" value="Unassembled WGS sequence"/>
</dbReference>
<dbReference type="Gene3D" id="2.130.10.10">
    <property type="entry name" value="YVTN repeat-like/Quinoprotein amine dehydrogenase"/>
    <property type="match status" value="1"/>
</dbReference>
<dbReference type="InterPro" id="IPR001810">
    <property type="entry name" value="F-box_dom"/>
</dbReference>
<feature type="domain" description="F-box" evidence="2">
    <location>
        <begin position="96"/>
        <end position="142"/>
    </location>
</feature>
<dbReference type="InterPro" id="IPR036322">
    <property type="entry name" value="WD40_repeat_dom_sf"/>
</dbReference>
<dbReference type="Gene3D" id="1.20.1280.50">
    <property type="match status" value="1"/>
</dbReference>
<feature type="region of interest" description="Disordered" evidence="1">
    <location>
        <begin position="1"/>
        <end position="28"/>
    </location>
</feature>